<dbReference type="OrthoDB" id="2686745at2759"/>
<evidence type="ECO:0000313" key="3">
    <source>
        <dbReference type="Proteomes" id="UP000724874"/>
    </source>
</evidence>
<gene>
    <name evidence="2" type="ORF">CPB84DRAFT_1752445</name>
</gene>
<feature type="compositionally biased region" description="Basic and acidic residues" evidence="1">
    <location>
        <begin position="57"/>
        <end position="75"/>
    </location>
</feature>
<name>A0A9P5TG11_GYMJU</name>
<accession>A0A9P5TG11</accession>
<reference evidence="2" key="1">
    <citation type="submission" date="2020-11" db="EMBL/GenBank/DDBJ databases">
        <authorList>
            <consortium name="DOE Joint Genome Institute"/>
            <person name="Ahrendt S."/>
            <person name="Riley R."/>
            <person name="Andreopoulos W."/>
            <person name="LaButti K."/>
            <person name="Pangilinan J."/>
            <person name="Ruiz-duenas F.J."/>
            <person name="Barrasa J.M."/>
            <person name="Sanchez-Garcia M."/>
            <person name="Camarero S."/>
            <person name="Miyauchi S."/>
            <person name="Serrano A."/>
            <person name="Linde D."/>
            <person name="Babiker R."/>
            <person name="Drula E."/>
            <person name="Ayuso-Fernandez I."/>
            <person name="Pacheco R."/>
            <person name="Padilla G."/>
            <person name="Ferreira P."/>
            <person name="Barriuso J."/>
            <person name="Kellner H."/>
            <person name="Castanera R."/>
            <person name="Alfaro M."/>
            <person name="Ramirez L."/>
            <person name="Pisabarro A.G."/>
            <person name="Kuo A."/>
            <person name="Tritt A."/>
            <person name="Lipzen A."/>
            <person name="He G."/>
            <person name="Yan M."/>
            <person name="Ng V."/>
            <person name="Cullen D."/>
            <person name="Martin F."/>
            <person name="Rosso M.-N."/>
            <person name="Henrissat B."/>
            <person name="Hibbett D."/>
            <person name="Martinez A.T."/>
            <person name="Grigoriev I.V."/>
        </authorList>
    </citation>
    <scope>NUCLEOTIDE SEQUENCE</scope>
    <source>
        <strain evidence="2">AH 44721</strain>
    </source>
</reference>
<evidence type="ECO:0000256" key="1">
    <source>
        <dbReference type="SAM" id="MobiDB-lite"/>
    </source>
</evidence>
<dbReference type="AlphaFoldDB" id="A0A9P5TG11"/>
<keyword evidence="3" id="KW-1185">Reference proteome</keyword>
<proteinExistence type="predicted"/>
<sequence length="166" mass="18757">MKALSRHLPLITSRIEFRLDGIAHAPPLITPRIDFSEALAAQQNTTEDIIPENYPNHIEDSNSSDDARYGDEHEASPSQQGDGDEEFFSSTSVKIPKPNGEPGHPRSGGYNLDEELAAWDAGTLSNVNTSREYPIVEKYDNYWPVRDMLKLHLKYTSETYRKHTGR</sequence>
<evidence type="ECO:0000313" key="2">
    <source>
        <dbReference type="EMBL" id="KAF8876378.1"/>
    </source>
</evidence>
<dbReference type="Proteomes" id="UP000724874">
    <property type="component" value="Unassembled WGS sequence"/>
</dbReference>
<organism evidence="2 3">
    <name type="scientific">Gymnopilus junonius</name>
    <name type="common">Spectacular rustgill mushroom</name>
    <name type="synonym">Gymnopilus spectabilis subsp. junonius</name>
    <dbReference type="NCBI Taxonomy" id="109634"/>
    <lineage>
        <taxon>Eukaryota</taxon>
        <taxon>Fungi</taxon>
        <taxon>Dikarya</taxon>
        <taxon>Basidiomycota</taxon>
        <taxon>Agaricomycotina</taxon>
        <taxon>Agaricomycetes</taxon>
        <taxon>Agaricomycetidae</taxon>
        <taxon>Agaricales</taxon>
        <taxon>Agaricineae</taxon>
        <taxon>Hymenogastraceae</taxon>
        <taxon>Gymnopilus</taxon>
    </lineage>
</organism>
<comment type="caution">
    <text evidence="2">The sequence shown here is derived from an EMBL/GenBank/DDBJ whole genome shotgun (WGS) entry which is preliminary data.</text>
</comment>
<protein>
    <submittedName>
        <fullName evidence="2">Uncharacterized protein</fullName>
    </submittedName>
</protein>
<dbReference type="EMBL" id="JADNYJ010000183">
    <property type="protein sequence ID" value="KAF8876378.1"/>
    <property type="molecule type" value="Genomic_DNA"/>
</dbReference>
<feature type="region of interest" description="Disordered" evidence="1">
    <location>
        <begin position="46"/>
        <end position="111"/>
    </location>
</feature>